<comment type="catalytic activity">
    <reaction evidence="1">
        <text>a long-chain fatty acyl-CoA + 2 NADPH + 2 H(+) = a long-chain primary fatty alcohol + 2 NADP(+) + CoA</text>
        <dbReference type="Rhea" id="RHEA:52716"/>
        <dbReference type="ChEBI" id="CHEBI:15378"/>
        <dbReference type="ChEBI" id="CHEBI:57287"/>
        <dbReference type="ChEBI" id="CHEBI:57783"/>
        <dbReference type="ChEBI" id="CHEBI:58349"/>
        <dbReference type="ChEBI" id="CHEBI:77396"/>
        <dbReference type="ChEBI" id="CHEBI:83139"/>
        <dbReference type="EC" id="1.2.1.84"/>
    </reaction>
</comment>
<dbReference type="InterPro" id="IPR036291">
    <property type="entry name" value="NAD(P)-bd_dom_sf"/>
</dbReference>
<dbReference type="GO" id="GO:0102965">
    <property type="term" value="F:alcohol-forming long-chain fatty acyl-CoA reductase activity"/>
    <property type="evidence" value="ECO:0007669"/>
    <property type="project" value="UniProtKB-EC"/>
</dbReference>
<dbReference type="InParanoid" id="A0A7M7KGG7"/>
<dbReference type="InterPro" id="IPR013120">
    <property type="entry name" value="FAR_NAD-bd"/>
</dbReference>
<dbReference type="SUPFAM" id="SSF51735">
    <property type="entry name" value="NAD(P)-binding Rossmann-fold domains"/>
    <property type="match status" value="1"/>
</dbReference>
<dbReference type="AlphaFoldDB" id="A0A7M7KGG7"/>
<dbReference type="Pfam" id="PF07993">
    <property type="entry name" value="NAD_binding_4"/>
    <property type="match status" value="1"/>
</dbReference>
<comment type="function">
    <text evidence="1">Catalyzes the reduction of fatty acyl-CoA to fatty alcohols.</text>
</comment>
<dbReference type="OMA" id="VYANCAR"/>
<dbReference type="InterPro" id="IPR026055">
    <property type="entry name" value="FAR"/>
</dbReference>
<feature type="domain" description="Thioester reductase (TE)" evidence="2">
    <location>
        <begin position="3"/>
        <end position="94"/>
    </location>
</feature>
<sequence length="94" mass="10536">MQKSTSYPGRVLEPGLGLSTSDRQRLINKIFVVIHSAASVRFDDPPREAMNANIAGTERLLELAKSMKNLKLFVHISTVYANCARDIAEEKIYE</sequence>
<dbReference type="EC" id="1.2.1.84" evidence="1"/>
<accession>A0A7M7KGG7</accession>
<dbReference type="KEGG" id="vde:111252075"/>
<dbReference type="Proteomes" id="UP000594260">
    <property type="component" value="Unplaced"/>
</dbReference>
<dbReference type="Gene3D" id="3.40.50.720">
    <property type="entry name" value="NAD(P)-binding Rossmann-like Domain"/>
    <property type="match status" value="1"/>
</dbReference>
<keyword evidence="1" id="KW-0444">Lipid biosynthesis</keyword>
<evidence type="ECO:0000259" key="2">
    <source>
        <dbReference type="Pfam" id="PF07993"/>
    </source>
</evidence>
<keyword evidence="1" id="KW-0521">NADP</keyword>
<protein>
    <recommendedName>
        <fullName evidence="1">Fatty acyl-CoA reductase</fullName>
        <ecNumber evidence="1">1.2.1.84</ecNumber>
    </recommendedName>
</protein>
<dbReference type="PANTHER" id="PTHR11011">
    <property type="entry name" value="MALE STERILITY PROTEIN 2-RELATED"/>
    <property type="match status" value="1"/>
</dbReference>
<dbReference type="GO" id="GO:0080019">
    <property type="term" value="F:alcohol-forming very long-chain fatty acyl-CoA reductase activity"/>
    <property type="evidence" value="ECO:0007669"/>
    <property type="project" value="InterPro"/>
</dbReference>
<dbReference type="EnsemblMetazoa" id="XM_022809466">
    <property type="protein sequence ID" value="XP_022665201"/>
    <property type="gene ID" value="LOC111252075"/>
</dbReference>
<dbReference type="RefSeq" id="XP_022665201.1">
    <property type="nucleotide sequence ID" value="XM_022809466.1"/>
</dbReference>
<dbReference type="GO" id="GO:0035336">
    <property type="term" value="P:long-chain fatty-acyl-CoA metabolic process"/>
    <property type="evidence" value="ECO:0007669"/>
    <property type="project" value="TreeGrafter"/>
</dbReference>
<dbReference type="PANTHER" id="PTHR11011:SF116">
    <property type="entry name" value="FATTY ACYL-COA REDUCTASE CG5065-RELATED"/>
    <property type="match status" value="1"/>
</dbReference>
<keyword evidence="1" id="KW-0443">Lipid metabolism</keyword>
<dbReference type="OrthoDB" id="429813at2759"/>
<keyword evidence="4" id="KW-1185">Reference proteome</keyword>
<dbReference type="GeneID" id="111252075"/>
<evidence type="ECO:0000313" key="4">
    <source>
        <dbReference type="Proteomes" id="UP000594260"/>
    </source>
</evidence>
<comment type="similarity">
    <text evidence="1">Belongs to the fatty acyl-CoA reductase family.</text>
</comment>
<proteinExistence type="inferred from homology"/>
<organism evidence="3 4">
    <name type="scientific">Varroa destructor</name>
    <name type="common">Honeybee mite</name>
    <dbReference type="NCBI Taxonomy" id="109461"/>
    <lineage>
        <taxon>Eukaryota</taxon>
        <taxon>Metazoa</taxon>
        <taxon>Ecdysozoa</taxon>
        <taxon>Arthropoda</taxon>
        <taxon>Chelicerata</taxon>
        <taxon>Arachnida</taxon>
        <taxon>Acari</taxon>
        <taxon>Parasitiformes</taxon>
        <taxon>Mesostigmata</taxon>
        <taxon>Gamasina</taxon>
        <taxon>Dermanyssoidea</taxon>
        <taxon>Varroidae</taxon>
        <taxon>Varroa</taxon>
    </lineage>
</organism>
<reference evidence="3" key="1">
    <citation type="submission" date="2021-01" db="UniProtKB">
        <authorList>
            <consortium name="EnsemblMetazoa"/>
        </authorList>
    </citation>
    <scope>IDENTIFICATION</scope>
</reference>
<evidence type="ECO:0000313" key="3">
    <source>
        <dbReference type="EnsemblMetazoa" id="XP_022665201"/>
    </source>
</evidence>
<name>A0A7M7KGG7_VARDE</name>
<evidence type="ECO:0000256" key="1">
    <source>
        <dbReference type="RuleBase" id="RU363097"/>
    </source>
</evidence>
<keyword evidence="1" id="KW-0560">Oxidoreductase</keyword>
<dbReference type="GO" id="GO:0005777">
    <property type="term" value="C:peroxisome"/>
    <property type="evidence" value="ECO:0007669"/>
    <property type="project" value="TreeGrafter"/>
</dbReference>